<dbReference type="HOGENOM" id="CLU_672526_0_0_9"/>
<evidence type="ECO:0000313" key="3">
    <source>
        <dbReference type="Proteomes" id="UP000004500"/>
    </source>
</evidence>
<name>E6KM78_STROR</name>
<dbReference type="Proteomes" id="UP000004500">
    <property type="component" value="Unassembled WGS sequence"/>
</dbReference>
<dbReference type="InterPro" id="IPR011856">
    <property type="entry name" value="tRNA_endonuc-like_dom_sf"/>
</dbReference>
<reference evidence="2 3" key="1">
    <citation type="submission" date="2010-11" db="EMBL/GenBank/DDBJ databases">
        <authorList>
            <person name="Muzny D."/>
            <person name="Qin X."/>
            <person name="Deng J."/>
            <person name="Jiang H."/>
            <person name="Liu Y."/>
            <person name="Qu J."/>
            <person name="Song X.-Z."/>
            <person name="Zhang L."/>
            <person name="Thornton R."/>
            <person name="Coyle M."/>
            <person name="Francisco L."/>
            <person name="Jackson L."/>
            <person name="Javaid M."/>
            <person name="Korchina V."/>
            <person name="Kovar C."/>
            <person name="Mata R."/>
            <person name="Mathew T."/>
            <person name="Ngo R."/>
            <person name="Nguyen L."/>
            <person name="Nguyen N."/>
            <person name="Okwuonu G."/>
            <person name="Ongeri F."/>
            <person name="Pham C."/>
            <person name="Simmons D."/>
            <person name="Wilczek-Boney K."/>
            <person name="Hale W."/>
            <person name="Jakkamsetti A."/>
            <person name="Pham P."/>
            <person name="Ruth R."/>
            <person name="San Lucas F."/>
            <person name="Warren J."/>
            <person name="Zhang J."/>
            <person name="Zhao Z."/>
            <person name="Zhou C."/>
            <person name="Zhu D."/>
            <person name="Lee S."/>
            <person name="Bess C."/>
            <person name="Blankenburg K."/>
            <person name="Forbes L."/>
            <person name="Fu Q."/>
            <person name="Gubbala S."/>
            <person name="Hirani K."/>
            <person name="Jayaseelan J.C."/>
            <person name="Lara F."/>
            <person name="Munidasa M."/>
            <person name="Palculict T."/>
            <person name="Patil S."/>
            <person name="Pu L.-L."/>
            <person name="Saada N."/>
            <person name="Tang L."/>
            <person name="Weissenberger G."/>
            <person name="Zhu Y."/>
            <person name="Hemphill L."/>
            <person name="Shang Y."/>
            <person name="Youmans B."/>
            <person name="Ayvaz T."/>
            <person name="Ross M."/>
            <person name="Santibanez J."/>
            <person name="Aqrawi P."/>
            <person name="Gross S."/>
            <person name="Joshi V."/>
            <person name="Fowler G."/>
            <person name="Nazareth L."/>
            <person name="Reid J."/>
            <person name="Worley K."/>
            <person name="Petrosino J."/>
            <person name="Highlander S."/>
            <person name="Gibbs R."/>
        </authorList>
    </citation>
    <scope>NUCLEOTIDE SEQUENCE [LARGE SCALE GENOMIC DNA]</scope>
    <source>
        <strain evidence="2 3">ATCC 49296</strain>
    </source>
</reference>
<dbReference type="EMBL" id="AEPO01000012">
    <property type="protein sequence ID" value="EFU63157.1"/>
    <property type="molecule type" value="Genomic_DNA"/>
</dbReference>
<protein>
    <recommendedName>
        <fullName evidence="4">DUF1887 domain-containing protein</fullName>
    </recommendedName>
</protein>
<evidence type="ECO:0000256" key="1">
    <source>
        <dbReference type="ARBA" id="ARBA00022801"/>
    </source>
</evidence>
<accession>E6KM78</accession>
<evidence type="ECO:0008006" key="4">
    <source>
        <dbReference type="Google" id="ProtNLM"/>
    </source>
</evidence>
<dbReference type="SUPFAM" id="SSF52980">
    <property type="entry name" value="Restriction endonuclease-like"/>
    <property type="match status" value="1"/>
</dbReference>
<dbReference type="AlphaFoldDB" id="E6KM78"/>
<evidence type="ECO:0000313" key="2">
    <source>
        <dbReference type="EMBL" id="EFU63157.1"/>
    </source>
</evidence>
<keyword evidence="1" id="KW-0378">Hydrolase</keyword>
<dbReference type="InterPro" id="IPR011335">
    <property type="entry name" value="Restrct_endonuc-II-like"/>
</dbReference>
<sequence>MGRAGFYAILEVGNLSSRAVLLILSAQESLYDGGGRMTSLLVELYDRHVLEKNVYQAFISDCDEILFLSLTKISNEEKLSLRQFIMEEVPHIQRVTFRQLSLEQLADQLDYCLAGYDQVLLDVFGGDSLLALSLYQYGLDWQLPIVAMDVERGKQYKWVAGQLEKEDLDIPTLSIQQLIALRGGKMLKSKRPIHSVKQIAAIKKLASSAIANPAHWYQVTQFFSLAKTNDLHAETEKILENNGRYYHYPKSLIPLLVEAGMLCIESEDKKRVAYSFPSQEAQVFCRNKGHILEVYLYLLALESQLFDECMIGGEIDWNGIFPEADNVQNEIDVILRKGRSITFISCKMTDLSVEAINELEVYANHFAGESCLKLIVCTGKINPVYANRCQEYGVLVIRSEQIPNLIPMLKKYSKRQKR</sequence>
<gene>
    <name evidence="2" type="ORF">HMPREF8578_1297</name>
</gene>
<dbReference type="eggNOG" id="ENOG50337CX">
    <property type="taxonomic scope" value="Bacteria"/>
</dbReference>
<dbReference type="Gene3D" id="3.40.1350.10">
    <property type="match status" value="1"/>
</dbReference>
<organism evidence="2 3">
    <name type="scientific">Streptococcus oralis ATCC 49296</name>
    <dbReference type="NCBI Taxonomy" id="888049"/>
    <lineage>
        <taxon>Bacteria</taxon>
        <taxon>Bacillati</taxon>
        <taxon>Bacillota</taxon>
        <taxon>Bacilli</taxon>
        <taxon>Lactobacillales</taxon>
        <taxon>Streptococcaceae</taxon>
        <taxon>Streptococcus</taxon>
    </lineage>
</organism>
<comment type="caution">
    <text evidence="2">The sequence shown here is derived from an EMBL/GenBank/DDBJ whole genome shotgun (WGS) entry which is preliminary data.</text>
</comment>
<dbReference type="GO" id="GO:0016787">
    <property type="term" value="F:hydrolase activity"/>
    <property type="evidence" value="ECO:0007669"/>
    <property type="project" value="UniProtKB-KW"/>
</dbReference>
<proteinExistence type="predicted"/>
<dbReference type="GO" id="GO:0003676">
    <property type="term" value="F:nucleic acid binding"/>
    <property type="evidence" value="ECO:0007669"/>
    <property type="project" value="InterPro"/>
</dbReference>